<dbReference type="Proteomes" id="UP000499080">
    <property type="component" value="Unassembled WGS sequence"/>
</dbReference>
<organism evidence="1 2">
    <name type="scientific">Araneus ventricosus</name>
    <name type="common">Orbweaver spider</name>
    <name type="synonym">Epeira ventricosa</name>
    <dbReference type="NCBI Taxonomy" id="182803"/>
    <lineage>
        <taxon>Eukaryota</taxon>
        <taxon>Metazoa</taxon>
        <taxon>Ecdysozoa</taxon>
        <taxon>Arthropoda</taxon>
        <taxon>Chelicerata</taxon>
        <taxon>Arachnida</taxon>
        <taxon>Araneae</taxon>
        <taxon>Araneomorphae</taxon>
        <taxon>Entelegynae</taxon>
        <taxon>Araneoidea</taxon>
        <taxon>Araneidae</taxon>
        <taxon>Araneus</taxon>
    </lineage>
</organism>
<gene>
    <name evidence="1" type="ORF">AVEN_158893_1</name>
</gene>
<dbReference type="AlphaFoldDB" id="A0A4Y2B9Q0"/>
<evidence type="ECO:0000313" key="1">
    <source>
        <dbReference type="EMBL" id="GBL88758.1"/>
    </source>
</evidence>
<dbReference type="EMBL" id="BGPR01000062">
    <property type="protein sequence ID" value="GBL88758.1"/>
    <property type="molecule type" value="Genomic_DNA"/>
</dbReference>
<name>A0A4Y2B9Q0_ARAVE</name>
<proteinExistence type="predicted"/>
<protein>
    <submittedName>
        <fullName evidence="1">Uncharacterized protein</fullName>
    </submittedName>
</protein>
<reference evidence="1 2" key="1">
    <citation type="journal article" date="2019" name="Sci. Rep.">
        <title>Orb-weaving spider Araneus ventricosus genome elucidates the spidroin gene catalogue.</title>
        <authorList>
            <person name="Kono N."/>
            <person name="Nakamura H."/>
            <person name="Ohtoshi R."/>
            <person name="Moran D.A.P."/>
            <person name="Shinohara A."/>
            <person name="Yoshida Y."/>
            <person name="Fujiwara M."/>
            <person name="Mori M."/>
            <person name="Tomita M."/>
            <person name="Arakawa K."/>
        </authorList>
    </citation>
    <scope>NUCLEOTIDE SEQUENCE [LARGE SCALE GENOMIC DNA]</scope>
</reference>
<keyword evidence="2" id="KW-1185">Reference proteome</keyword>
<comment type="caution">
    <text evidence="1">The sequence shown here is derived from an EMBL/GenBank/DDBJ whole genome shotgun (WGS) entry which is preliminary data.</text>
</comment>
<sequence length="104" mass="12104">MHTPNTADLWWNRVANLQRSSLEADTLPLGHRRLARRRQLSIFLQCRDLSWSVCGGGHNGSMFLFEAEQPWKILVSCRSRLLLKSRKYFESIYNKLVISLLDVS</sequence>
<evidence type="ECO:0000313" key="2">
    <source>
        <dbReference type="Proteomes" id="UP000499080"/>
    </source>
</evidence>
<accession>A0A4Y2B9Q0</accession>